<evidence type="ECO:0000313" key="2">
    <source>
        <dbReference type="EMBL" id="KAK7461982.1"/>
    </source>
</evidence>
<dbReference type="EMBL" id="JBANRG010000012">
    <property type="protein sequence ID" value="KAK7461982.1"/>
    <property type="molecule type" value="Genomic_DNA"/>
</dbReference>
<sequence length="557" mass="60131">MSVTSLKISGNNPINADSLSHVLHKLSSKAKPNERIALDPKDEPSYLTLLQALHDSTEEVLGLPDFEPPTDLKRFPRENIHFPGREGEKGNEWGAWGWKCTVKDINPDPSKPGILAGKTFVVKDNVSVAGVEAMLGTDVFKGWVPTSDATVVSRSLLAGATLLGKATCENMSMSASSFSASTGPVHNPFAKGWNSAGSSSGCGALVALGQADLGIGGDQGGSIRLPASWCGLYGLKPTFGLVPYTGIAPLEPSFDHTGPMTRTCMDNALFLKAIAGRDAFDVKINSGAPSIPFPEDVPDYPALLEQFRSNGGDQPLKGFRVGLLKEGFEVCQRGGMNDPRVAAKCREAAEKWKELGAEVKEVSVPMHTLGPTLWVCIARMGCIPGLLGGSSGVQGFYINELTKKLDESIKSKQGWDKLPWAPKNMVLNGMYLWEKHPELYGKATNHIHLLRAKYNEALSDVDILVLPTIPYLPNKFAPEEADVLEKISKSLGQTLNTCPFNVTGHPALSMPIGMLESLEEPSIKFPVGLQLVGKHLDELSLYKAALAWEDKFNWKAT</sequence>
<organism evidence="2 3">
    <name type="scientific">Marasmiellus scandens</name>
    <dbReference type="NCBI Taxonomy" id="2682957"/>
    <lineage>
        <taxon>Eukaryota</taxon>
        <taxon>Fungi</taxon>
        <taxon>Dikarya</taxon>
        <taxon>Basidiomycota</taxon>
        <taxon>Agaricomycotina</taxon>
        <taxon>Agaricomycetes</taxon>
        <taxon>Agaricomycetidae</taxon>
        <taxon>Agaricales</taxon>
        <taxon>Marasmiineae</taxon>
        <taxon>Omphalotaceae</taxon>
        <taxon>Marasmiellus</taxon>
    </lineage>
</organism>
<evidence type="ECO:0000259" key="1">
    <source>
        <dbReference type="Pfam" id="PF01425"/>
    </source>
</evidence>
<proteinExistence type="predicted"/>
<dbReference type="SUPFAM" id="SSF75304">
    <property type="entry name" value="Amidase signature (AS) enzymes"/>
    <property type="match status" value="1"/>
</dbReference>
<dbReference type="Gene3D" id="3.90.1300.10">
    <property type="entry name" value="Amidase signature (AS) domain"/>
    <property type="match status" value="1"/>
</dbReference>
<dbReference type="InterPro" id="IPR000120">
    <property type="entry name" value="Amidase"/>
</dbReference>
<protein>
    <recommendedName>
        <fullName evidence="1">Amidase domain-containing protein</fullName>
    </recommendedName>
</protein>
<reference evidence="2 3" key="1">
    <citation type="submission" date="2024-01" db="EMBL/GenBank/DDBJ databases">
        <title>A draft genome for the cacao thread blight pathogen Marasmiellus scandens.</title>
        <authorList>
            <person name="Baruah I.K."/>
            <person name="Leung J."/>
            <person name="Bukari Y."/>
            <person name="Amoako-Attah I."/>
            <person name="Meinhardt L.W."/>
            <person name="Bailey B.A."/>
            <person name="Cohen S.P."/>
        </authorList>
    </citation>
    <scope>NUCLEOTIDE SEQUENCE [LARGE SCALE GENOMIC DNA]</scope>
    <source>
        <strain evidence="2 3">GH-19</strain>
    </source>
</reference>
<comment type="caution">
    <text evidence="2">The sequence shown here is derived from an EMBL/GenBank/DDBJ whole genome shotgun (WGS) entry which is preliminary data.</text>
</comment>
<dbReference type="PANTHER" id="PTHR11895:SF83">
    <property type="entry name" value="AMIDASE"/>
    <property type="match status" value="1"/>
</dbReference>
<dbReference type="PANTHER" id="PTHR11895">
    <property type="entry name" value="TRANSAMIDASE"/>
    <property type="match status" value="1"/>
</dbReference>
<accession>A0ABR1JIR4</accession>
<evidence type="ECO:0000313" key="3">
    <source>
        <dbReference type="Proteomes" id="UP001498398"/>
    </source>
</evidence>
<dbReference type="InterPro" id="IPR036928">
    <property type="entry name" value="AS_sf"/>
</dbReference>
<keyword evidence="3" id="KW-1185">Reference proteome</keyword>
<dbReference type="InterPro" id="IPR023631">
    <property type="entry name" value="Amidase_dom"/>
</dbReference>
<gene>
    <name evidence="2" type="ORF">VKT23_008414</name>
</gene>
<dbReference type="Proteomes" id="UP001498398">
    <property type="component" value="Unassembled WGS sequence"/>
</dbReference>
<feature type="domain" description="Amidase" evidence="1">
    <location>
        <begin position="111"/>
        <end position="538"/>
    </location>
</feature>
<dbReference type="Pfam" id="PF01425">
    <property type="entry name" value="Amidase"/>
    <property type="match status" value="1"/>
</dbReference>
<name>A0ABR1JIR4_9AGAR</name>